<keyword evidence="4" id="KW-0472">Membrane</keyword>
<protein>
    <submittedName>
        <fullName evidence="5">Bifunctional sterol desaturase/short chain dehydrogenase</fullName>
    </submittedName>
</protein>
<dbReference type="Gene3D" id="3.40.50.720">
    <property type="entry name" value="NAD(P)-binding Rossmann-like Domain"/>
    <property type="match status" value="1"/>
</dbReference>
<feature type="region of interest" description="Disordered" evidence="3">
    <location>
        <begin position="392"/>
        <end position="418"/>
    </location>
</feature>
<dbReference type="InterPro" id="IPR002347">
    <property type="entry name" value="SDR_fam"/>
</dbReference>
<evidence type="ECO:0000313" key="6">
    <source>
        <dbReference type="Proteomes" id="UP000625316"/>
    </source>
</evidence>
<accession>A0A928VPA7</accession>
<comment type="similarity">
    <text evidence="1">Belongs to the short-chain dehydrogenases/reductases (SDR) family.</text>
</comment>
<keyword evidence="4" id="KW-1133">Transmembrane helix</keyword>
<dbReference type="GO" id="GO:0016020">
    <property type="term" value="C:membrane"/>
    <property type="evidence" value="ECO:0007669"/>
    <property type="project" value="TreeGrafter"/>
</dbReference>
<keyword evidence="2" id="KW-0560">Oxidoreductase</keyword>
<evidence type="ECO:0000256" key="3">
    <source>
        <dbReference type="SAM" id="MobiDB-lite"/>
    </source>
</evidence>
<dbReference type="AlphaFoldDB" id="A0A928VPA7"/>
<dbReference type="InterPro" id="IPR036291">
    <property type="entry name" value="NAD(P)-bd_dom_sf"/>
</dbReference>
<organism evidence="5 6">
    <name type="scientific">Romeriopsis navalis LEGE 11480</name>
    <dbReference type="NCBI Taxonomy" id="2777977"/>
    <lineage>
        <taxon>Bacteria</taxon>
        <taxon>Bacillati</taxon>
        <taxon>Cyanobacteriota</taxon>
        <taxon>Cyanophyceae</taxon>
        <taxon>Leptolyngbyales</taxon>
        <taxon>Leptolyngbyaceae</taxon>
        <taxon>Romeriopsis</taxon>
        <taxon>Romeriopsis navalis</taxon>
    </lineage>
</organism>
<dbReference type="SUPFAM" id="SSF51735">
    <property type="entry name" value="NAD(P)-binding Rossmann-fold domains"/>
    <property type="match status" value="1"/>
</dbReference>
<dbReference type="EMBL" id="JADEXQ010000057">
    <property type="protein sequence ID" value="MBE9031272.1"/>
    <property type="molecule type" value="Genomic_DNA"/>
</dbReference>
<reference evidence="5" key="1">
    <citation type="submission" date="2020-10" db="EMBL/GenBank/DDBJ databases">
        <authorList>
            <person name="Castelo-Branco R."/>
            <person name="Eusebio N."/>
            <person name="Adriana R."/>
            <person name="Vieira A."/>
            <person name="Brugerolle De Fraissinette N."/>
            <person name="Rezende De Castro R."/>
            <person name="Schneider M.P."/>
            <person name="Vasconcelos V."/>
            <person name="Leao P.N."/>
        </authorList>
    </citation>
    <scope>NUCLEOTIDE SEQUENCE</scope>
    <source>
        <strain evidence="5">LEGE 11480</strain>
    </source>
</reference>
<keyword evidence="4" id="KW-0812">Transmembrane</keyword>
<gene>
    <name evidence="5" type="ORF">IQ266_16175</name>
</gene>
<dbReference type="NCBIfam" id="NF005653">
    <property type="entry name" value="PRK07424.1"/>
    <property type="match status" value="1"/>
</dbReference>
<name>A0A928VPA7_9CYAN</name>
<feature type="transmembrane region" description="Helical" evidence="4">
    <location>
        <begin position="66"/>
        <end position="97"/>
    </location>
</feature>
<sequence>MQQVLLAIASIVIAEVVRDIFHVAGHFWEPLKKHHMVHHRVYRRDLSVISMDTFKKAQWSHDIPEAFFMLAVCVPLAVVTPGLGMWVGCLYILAFLIPAFARAQGKMLYTDLTHEAGALTTPPGHWTVNRTYHWRHHFDDVDAYFCGYLTIVDKIMGKALSLKGKTIAITGASGTLGRALTRELTRAGAKVIALTSNPNSEFTDAVKVVPWQIGEEAALRDWFESIDILLLNHGVNDNGDRHFAAVQRAYEVNAFSCLRLAELFLETVNRSEHKALKELWVNTSEAEANPAFSPLYELSKRTLGDLITMRRLDAPCVIRKLILGPFKSSLNPVGIMSAQSVARGIVFLAKRDFRNIIVTINPLTFITIPLKEISQSLYFRLFTKATKRSSITTNSTNAGSTEPVTDSVTEREQTHSQV</sequence>
<evidence type="ECO:0000313" key="5">
    <source>
        <dbReference type="EMBL" id="MBE9031272.1"/>
    </source>
</evidence>
<dbReference type="PANTHER" id="PTHR44196:SF1">
    <property type="entry name" value="DEHYDROGENASE_REDUCTASE SDR FAMILY MEMBER 7B"/>
    <property type="match status" value="1"/>
</dbReference>
<proteinExistence type="inferred from homology"/>
<dbReference type="GO" id="GO:0016491">
    <property type="term" value="F:oxidoreductase activity"/>
    <property type="evidence" value="ECO:0007669"/>
    <property type="project" value="UniProtKB-KW"/>
</dbReference>
<dbReference type="Proteomes" id="UP000625316">
    <property type="component" value="Unassembled WGS sequence"/>
</dbReference>
<evidence type="ECO:0000256" key="4">
    <source>
        <dbReference type="SAM" id="Phobius"/>
    </source>
</evidence>
<evidence type="ECO:0000256" key="1">
    <source>
        <dbReference type="ARBA" id="ARBA00006484"/>
    </source>
</evidence>
<keyword evidence="6" id="KW-1185">Reference proteome</keyword>
<dbReference type="Pfam" id="PF00106">
    <property type="entry name" value="adh_short"/>
    <property type="match status" value="1"/>
</dbReference>
<comment type="caution">
    <text evidence="5">The sequence shown here is derived from an EMBL/GenBank/DDBJ whole genome shotgun (WGS) entry which is preliminary data.</text>
</comment>
<dbReference type="PANTHER" id="PTHR44196">
    <property type="entry name" value="DEHYDROGENASE/REDUCTASE SDR FAMILY MEMBER 7B"/>
    <property type="match status" value="1"/>
</dbReference>
<evidence type="ECO:0000256" key="2">
    <source>
        <dbReference type="ARBA" id="ARBA00023002"/>
    </source>
</evidence>
<feature type="compositionally biased region" description="Basic and acidic residues" evidence="3">
    <location>
        <begin position="408"/>
        <end position="418"/>
    </location>
</feature>
<feature type="compositionally biased region" description="Polar residues" evidence="3">
    <location>
        <begin position="392"/>
        <end position="407"/>
    </location>
</feature>